<proteinExistence type="predicted"/>
<protein>
    <submittedName>
        <fullName evidence="2">Uncharacterized protein</fullName>
    </submittedName>
</protein>
<name>A0AAV1HU05_9CHLO</name>
<comment type="caution">
    <text evidence="2">The sequence shown here is derived from an EMBL/GenBank/DDBJ whole genome shotgun (WGS) entry which is preliminary data.</text>
</comment>
<dbReference type="Proteomes" id="UP001314263">
    <property type="component" value="Unassembled WGS sequence"/>
</dbReference>
<sequence>MHQEMSLRLGRLCICLPLAGLLLNLARADIGSTNTASFLQPMPWILEMSVNPNRTLRDESCAHCESSNPLGAMCCGMCAFWENPRTQAAIEGKQWDGPCNERLVGQLLADLKGWGVELESLKPSDLFDVIRGRTLWFIGDSQTQYWHLAVECFLSPYRVRAARTAPTKNSASNLWLVKFDEWQKLKGSPHAPPKASVCLELQDDTRVCFVRVHLVEEIAHPVLRVIKRDVPNARRDIAVINAGLHYGIGDPKYEQGFDFLKTFIREHKEELPHIIWKDTSPQHFEYENGYYWWVDNSKGKTAGGPPPEKCRPFTDEELENEDIKARGWYNTVAFQHMQEVDVPLLDAFHITLPMWQMHMKDKDCSHFCSPGAYEVWTYLLTDMLKATELRE</sequence>
<keyword evidence="3" id="KW-1185">Reference proteome</keyword>
<dbReference type="AlphaFoldDB" id="A0AAV1HU05"/>
<evidence type="ECO:0000313" key="2">
    <source>
        <dbReference type="EMBL" id="CAK0746960.1"/>
    </source>
</evidence>
<gene>
    <name evidence="2" type="ORF">CVIRNUC_001731</name>
</gene>
<feature type="signal peptide" evidence="1">
    <location>
        <begin position="1"/>
        <end position="28"/>
    </location>
</feature>
<dbReference type="EMBL" id="CAUYUE010000002">
    <property type="protein sequence ID" value="CAK0746960.1"/>
    <property type="molecule type" value="Genomic_DNA"/>
</dbReference>
<evidence type="ECO:0000256" key="1">
    <source>
        <dbReference type="SAM" id="SignalP"/>
    </source>
</evidence>
<accession>A0AAV1HU05</accession>
<organism evidence="2 3">
    <name type="scientific">Coccomyxa viridis</name>
    <dbReference type="NCBI Taxonomy" id="1274662"/>
    <lineage>
        <taxon>Eukaryota</taxon>
        <taxon>Viridiplantae</taxon>
        <taxon>Chlorophyta</taxon>
        <taxon>core chlorophytes</taxon>
        <taxon>Trebouxiophyceae</taxon>
        <taxon>Trebouxiophyceae incertae sedis</taxon>
        <taxon>Coccomyxaceae</taxon>
        <taxon>Coccomyxa</taxon>
    </lineage>
</organism>
<keyword evidence="1" id="KW-0732">Signal</keyword>
<reference evidence="2 3" key="1">
    <citation type="submission" date="2023-10" db="EMBL/GenBank/DDBJ databases">
        <authorList>
            <person name="Maclean D."/>
            <person name="Macfadyen A."/>
        </authorList>
    </citation>
    <scope>NUCLEOTIDE SEQUENCE [LARGE SCALE GENOMIC DNA]</scope>
</reference>
<evidence type="ECO:0000313" key="3">
    <source>
        <dbReference type="Proteomes" id="UP001314263"/>
    </source>
</evidence>
<feature type="chain" id="PRO_5043965184" evidence="1">
    <location>
        <begin position="29"/>
        <end position="391"/>
    </location>
</feature>